<reference evidence="7" key="1">
    <citation type="submission" date="2021-04" db="EMBL/GenBank/DDBJ databases">
        <title>Sinoanaerobacter chloroacetimidivorans sp. nov., an obligate anaerobic bacterium isolated from anaerobic sludge.</title>
        <authorList>
            <person name="Bao Y."/>
        </authorList>
    </citation>
    <scope>NUCLEOTIDE SEQUENCE</scope>
    <source>
        <strain evidence="7">BAD-6</strain>
    </source>
</reference>
<dbReference type="GO" id="GO:0005524">
    <property type="term" value="F:ATP binding"/>
    <property type="evidence" value="ECO:0007669"/>
    <property type="project" value="UniProtKB-KW"/>
</dbReference>
<evidence type="ECO:0000256" key="4">
    <source>
        <dbReference type="SAM" id="Coils"/>
    </source>
</evidence>
<dbReference type="AlphaFoldDB" id="A0A8J8B1A9"/>
<dbReference type="SUPFAM" id="SSF52540">
    <property type="entry name" value="P-loop containing nucleoside triphosphate hydrolases"/>
    <property type="match status" value="2"/>
</dbReference>
<dbReference type="InterPro" id="IPR027417">
    <property type="entry name" value="P-loop_NTPase"/>
</dbReference>
<comment type="caution">
    <text evidence="7">The sequence shown here is derived from an EMBL/GenBank/DDBJ whole genome shotgun (WGS) entry which is preliminary data.</text>
</comment>
<dbReference type="GO" id="GO:0003676">
    <property type="term" value="F:nucleic acid binding"/>
    <property type="evidence" value="ECO:0007669"/>
    <property type="project" value="UniProtKB-ARBA"/>
</dbReference>
<dbReference type="InterPro" id="IPR003593">
    <property type="entry name" value="AAA+_ATPase"/>
</dbReference>
<proteinExistence type="predicted"/>
<evidence type="ECO:0000256" key="2">
    <source>
        <dbReference type="ARBA" id="ARBA00022741"/>
    </source>
</evidence>
<evidence type="ECO:0000256" key="3">
    <source>
        <dbReference type="ARBA" id="ARBA00022840"/>
    </source>
</evidence>
<dbReference type="Gene3D" id="3.40.50.300">
    <property type="entry name" value="P-loop containing nucleotide triphosphate hydrolases"/>
    <property type="match status" value="2"/>
</dbReference>
<reference evidence="7" key="2">
    <citation type="submission" date="2021-04" db="EMBL/GenBank/DDBJ databases">
        <authorList>
            <person name="Liu J."/>
        </authorList>
    </citation>
    <scope>NUCLEOTIDE SEQUENCE</scope>
    <source>
        <strain evidence="7">BAD-6</strain>
    </source>
</reference>
<dbReference type="RefSeq" id="WP_227018190.1">
    <property type="nucleotide sequence ID" value="NZ_JAGSND010000005.1"/>
</dbReference>
<feature type="coiled-coil region" evidence="4">
    <location>
        <begin position="254"/>
        <end position="284"/>
    </location>
</feature>
<organism evidence="7 8">
    <name type="scientific">Sinanaerobacter chloroacetimidivorans</name>
    <dbReference type="NCBI Taxonomy" id="2818044"/>
    <lineage>
        <taxon>Bacteria</taxon>
        <taxon>Bacillati</taxon>
        <taxon>Bacillota</taxon>
        <taxon>Clostridia</taxon>
        <taxon>Peptostreptococcales</taxon>
        <taxon>Anaerovoracaceae</taxon>
        <taxon>Sinanaerobacter</taxon>
    </lineage>
</organism>
<evidence type="ECO:0000256" key="5">
    <source>
        <dbReference type="SAM" id="MobiDB-lite"/>
    </source>
</evidence>
<dbReference type="EMBL" id="JAGSND010000005">
    <property type="protein sequence ID" value="MBR0598059.1"/>
    <property type="molecule type" value="Genomic_DNA"/>
</dbReference>
<evidence type="ECO:0000313" key="8">
    <source>
        <dbReference type="Proteomes" id="UP000675664"/>
    </source>
</evidence>
<dbReference type="SMART" id="SM00382">
    <property type="entry name" value="AAA"/>
    <property type="match status" value="2"/>
</dbReference>
<dbReference type="InterPro" id="IPR051309">
    <property type="entry name" value="ABCF_ATPase"/>
</dbReference>
<dbReference type="FunFam" id="3.40.50.300:FF:000309">
    <property type="entry name" value="ABC transporter ATP-binding protein"/>
    <property type="match status" value="1"/>
</dbReference>
<feature type="domain" description="ABC transporter" evidence="6">
    <location>
        <begin position="4"/>
        <end position="261"/>
    </location>
</feature>
<dbReference type="PROSITE" id="PS00211">
    <property type="entry name" value="ABC_TRANSPORTER_1"/>
    <property type="match status" value="2"/>
</dbReference>
<dbReference type="InterPro" id="IPR017871">
    <property type="entry name" value="ABC_transporter-like_CS"/>
</dbReference>
<dbReference type="CDD" id="cd03221">
    <property type="entry name" value="ABCF_EF-3"/>
    <property type="match status" value="2"/>
</dbReference>
<keyword evidence="3 7" id="KW-0067">ATP-binding</keyword>
<dbReference type="PANTHER" id="PTHR42855">
    <property type="entry name" value="ABC TRANSPORTER ATP-BINDING SUBUNIT"/>
    <property type="match status" value="1"/>
</dbReference>
<dbReference type="InterPro" id="IPR032781">
    <property type="entry name" value="ABC_tran_Xtn"/>
</dbReference>
<dbReference type="Gene3D" id="1.10.287.380">
    <property type="entry name" value="Valyl-tRNA synthetase, C-terminal domain"/>
    <property type="match status" value="1"/>
</dbReference>
<keyword evidence="4" id="KW-0175">Coiled coil</keyword>
<dbReference type="InterPro" id="IPR037118">
    <property type="entry name" value="Val-tRNA_synth_C_sf"/>
</dbReference>
<evidence type="ECO:0000313" key="7">
    <source>
        <dbReference type="EMBL" id="MBR0598059.1"/>
    </source>
</evidence>
<keyword evidence="8" id="KW-1185">Reference proteome</keyword>
<dbReference type="GO" id="GO:0016887">
    <property type="term" value="F:ATP hydrolysis activity"/>
    <property type="evidence" value="ECO:0007669"/>
    <property type="project" value="InterPro"/>
</dbReference>
<accession>A0A8J8B1A9</accession>
<feature type="domain" description="ABC transporter" evidence="6">
    <location>
        <begin position="331"/>
        <end position="549"/>
    </location>
</feature>
<feature type="compositionally biased region" description="Basic and acidic residues" evidence="5">
    <location>
        <begin position="584"/>
        <end position="599"/>
    </location>
</feature>
<keyword evidence="1" id="KW-0677">Repeat</keyword>
<dbReference type="Pfam" id="PF00005">
    <property type="entry name" value="ABC_tran"/>
    <property type="match status" value="2"/>
</dbReference>
<name>A0A8J8B1A9_9FIRM</name>
<dbReference type="PANTHER" id="PTHR42855:SF2">
    <property type="entry name" value="DRUG RESISTANCE ABC TRANSPORTER,ATP-BINDING PROTEIN"/>
    <property type="match status" value="1"/>
</dbReference>
<gene>
    <name evidence="7" type="ORF">KCX82_09260</name>
</gene>
<keyword evidence="2" id="KW-0547">Nucleotide-binding</keyword>
<feature type="region of interest" description="Disordered" evidence="5">
    <location>
        <begin position="557"/>
        <end position="599"/>
    </location>
</feature>
<dbReference type="Pfam" id="PF12848">
    <property type="entry name" value="ABC_tran_Xtn"/>
    <property type="match status" value="1"/>
</dbReference>
<dbReference type="InterPro" id="IPR003439">
    <property type="entry name" value="ABC_transporter-like_ATP-bd"/>
</dbReference>
<dbReference type="PROSITE" id="PS50893">
    <property type="entry name" value="ABC_TRANSPORTER_2"/>
    <property type="match status" value="2"/>
</dbReference>
<sequence length="662" mass="76117">MIILSANNITKTYGIDPILTEVSFHINQGDRIGIVGANGAGKTTLLNILSGRLAYDSGDFFVSNQTTMGYLRQSDNFNSDKTVYEEMLLIFQDLIEMEENMLRLSHEISQRSAAGEEVDRLLHELDDMTEAFQKRNGYGYKSEIHGILNSMAFPEEFFHKKISLLSGGERTRLALAALLLKKPDLLLLDEPTNHLDIGTLKWLEQYLKAYSGTVVLISHDRYFLDQTVNRIFEIQNHKLFTYEGNYSIFAEKKRQKEEDEFRKYEHQQKEIQRQEEIIRRFKQHGTEKLAKRAASREKRLTHLEVLEKPEISQGRMKIQFRQNHQSGNDVILVKDLAKSFGYGEKKRQLFRNVDLDIKRGERICLVGPNGIGKTTLLKILMDQASPDQGYVKLGHNIVFGYYDQEQSSLDYSKTVLEEVHSAYRLYTDTEVRSLLGRFYFKNDTVFQQVGSLSGGEKARLSLLKLMLSGANLLLMDEPTNHLDIASKEVFEDSLLNYPGTLIVVSHDRYFLNKIPTRILELSENGVTNYLGGYDYYMEKKQSLGSAKSYLDELGKRAMTENGNDSDGDPRNGSNGNSAGLTPMEARKRDKELQAQQKRKEKERIRLEAAIAELETKIEWIQSEMCREEIYSDHEKIALYQDNLKNAQELLSNTYEAWILVHE</sequence>
<evidence type="ECO:0000256" key="1">
    <source>
        <dbReference type="ARBA" id="ARBA00022737"/>
    </source>
</evidence>
<dbReference type="Proteomes" id="UP000675664">
    <property type="component" value="Unassembled WGS sequence"/>
</dbReference>
<evidence type="ECO:0000259" key="6">
    <source>
        <dbReference type="PROSITE" id="PS50893"/>
    </source>
</evidence>
<dbReference type="FunFam" id="3.40.50.300:FF:000011">
    <property type="entry name" value="Putative ABC transporter ATP-binding component"/>
    <property type="match status" value="1"/>
</dbReference>
<protein>
    <submittedName>
        <fullName evidence="7">ABC-F family ATP-binding cassette domain-containing protein</fullName>
    </submittedName>
</protein>